<gene>
    <name evidence="2" type="ORF">Tci_867074</name>
</gene>
<organism evidence="2">
    <name type="scientific">Tanacetum cinerariifolium</name>
    <name type="common">Dalmatian daisy</name>
    <name type="synonym">Chrysanthemum cinerariifolium</name>
    <dbReference type="NCBI Taxonomy" id="118510"/>
    <lineage>
        <taxon>Eukaryota</taxon>
        <taxon>Viridiplantae</taxon>
        <taxon>Streptophyta</taxon>
        <taxon>Embryophyta</taxon>
        <taxon>Tracheophyta</taxon>
        <taxon>Spermatophyta</taxon>
        <taxon>Magnoliopsida</taxon>
        <taxon>eudicotyledons</taxon>
        <taxon>Gunneridae</taxon>
        <taxon>Pentapetalae</taxon>
        <taxon>asterids</taxon>
        <taxon>campanulids</taxon>
        <taxon>Asterales</taxon>
        <taxon>Asteraceae</taxon>
        <taxon>Asteroideae</taxon>
        <taxon>Anthemideae</taxon>
        <taxon>Anthemidinae</taxon>
        <taxon>Tanacetum</taxon>
    </lineage>
</organism>
<dbReference type="AlphaFoldDB" id="A0A699SBZ1"/>
<name>A0A699SBZ1_TANCI</name>
<accession>A0A699SBZ1</accession>
<feature type="region of interest" description="Disordered" evidence="1">
    <location>
        <begin position="1"/>
        <end position="33"/>
    </location>
</feature>
<feature type="compositionally biased region" description="Basic and acidic residues" evidence="1">
    <location>
        <begin position="1"/>
        <end position="11"/>
    </location>
</feature>
<evidence type="ECO:0000256" key="1">
    <source>
        <dbReference type="SAM" id="MobiDB-lite"/>
    </source>
</evidence>
<comment type="caution">
    <text evidence="2">The sequence shown here is derived from an EMBL/GenBank/DDBJ whole genome shotgun (WGS) entry which is preliminary data.</text>
</comment>
<proteinExistence type="predicted"/>
<dbReference type="EMBL" id="BKCJ011152524">
    <property type="protein sequence ID" value="GFC95104.1"/>
    <property type="molecule type" value="Genomic_DNA"/>
</dbReference>
<protein>
    <submittedName>
        <fullName evidence="2">Uncharacterized protein</fullName>
    </submittedName>
</protein>
<reference evidence="2" key="1">
    <citation type="journal article" date="2019" name="Sci. Rep.">
        <title>Draft genome of Tanacetum cinerariifolium, the natural source of mosquito coil.</title>
        <authorList>
            <person name="Yamashiro T."/>
            <person name="Shiraishi A."/>
            <person name="Satake H."/>
            <person name="Nakayama K."/>
        </authorList>
    </citation>
    <scope>NUCLEOTIDE SEQUENCE</scope>
</reference>
<sequence length="56" mass="6503">KGAKEDSKEEASLTYYEDESYYEPKDEAQYESGEDSIECFIYDELNLAYSSEKSPK</sequence>
<evidence type="ECO:0000313" key="2">
    <source>
        <dbReference type="EMBL" id="GFC95104.1"/>
    </source>
</evidence>
<feature type="non-terminal residue" evidence="2">
    <location>
        <position position="1"/>
    </location>
</feature>